<sequence length="752" mass="85682">MKMGRGGDIKWTSTKLCDKEFFKSEKFLLYPGELAQYTADKSLRAVTLHASGNAFFMVFAKSLSNVSKIEVFSRQNFRRWQECVSTLLDMYGVVVAPKRVRNDNPPRANIAKEDDIIAAVISQVKLMTNVSKWMVDSGATRHICANRSAFTSYTSVGDGEEHVYLVDSSTTPVIGKGKHYWERWVKVSFEYDKIIMTKNNVFVGKGYCDQGLFSNGVAERKNRTLKEMMNVMLVNSSALDNLWGEPLLTACFLQNRIPHKKTGKTPYELSKGYQPNLKYLRVWGCLAKVMLPDPKKRKIGSKTADCMFLGYVEHSAAYRFLVVKSNILERNSIIETKNAEFFEHVFPLKVSEMSHPADDNNHNSDTINEVLRRSKRQREETSFGDDFYIYLVDSDPTSFVEATSALDAKQWDKAIRIEIESILNNNTWTLVDLPKGEKPIGCKWIFKKKYNPDGSIEKYKARLVAKDFTQKPNIDYFDTFAPVTRISSIREEVYMTQPEGCVVPVQEDKKLLKKFGFYDLKPVSTPYDANSNLLKNRGESLSQPQYAQIIRSLLHLMSFSRLDIAYAVGRLSRYTQCPNQEHWDALARLMRCLRGTMDYAIEYSEFPAVLEGYSDANWISDSDETKSTSGYVYTLGGGAITWRSVRQTIIARSTMESEFVSLEMAGSEAEWLKNFLANIPLGMKPTPSVSIHCDCQSVIAIAKNKNYNGKNRHIQLRHNLVKQLLKNGTISIDYVKSERNLADLLTKPLEDK</sequence>
<proteinExistence type="predicted"/>
<evidence type="ECO:0000313" key="5">
    <source>
        <dbReference type="Proteomes" id="UP001374535"/>
    </source>
</evidence>
<dbReference type="AlphaFoldDB" id="A0AAQ3RUR9"/>
<accession>A0AAQ3RUR9</accession>
<dbReference type="PANTHER" id="PTHR11439">
    <property type="entry name" value="GAG-POL-RELATED RETROTRANSPOSON"/>
    <property type="match status" value="1"/>
</dbReference>
<dbReference type="Pfam" id="PF22936">
    <property type="entry name" value="Pol_BBD"/>
    <property type="match status" value="1"/>
</dbReference>
<dbReference type="Proteomes" id="UP001374535">
    <property type="component" value="Chromosome 6"/>
</dbReference>
<evidence type="ECO:0000313" key="4">
    <source>
        <dbReference type="EMBL" id="WVZ07142.1"/>
    </source>
</evidence>
<keyword evidence="5" id="KW-1185">Reference proteome</keyword>
<dbReference type="InterPro" id="IPR054722">
    <property type="entry name" value="PolX-like_BBD"/>
</dbReference>
<evidence type="ECO:0000259" key="3">
    <source>
        <dbReference type="Pfam" id="PF25597"/>
    </source>
</evidence>
<dbReference type="GO" id="GO:0003676">
    <property type="term" value="F:nucleic acid binding"/>
    <property type="evidence" value="ECO:0007669"/>
    <property type="project" value="InterPro"/>
</dbReference>
<gene>
    <name evidence="4" type="ORF">V8G54_020488</name>
</gene>
<evidence type="ECO:0000259" key="1">
    <source>
        <dbReference type="Pfam" id="PF07727"/>
    </source>
</evidence>
<dbReference type="CDD" id="cd09272">
    <property type="entry name" value="RNase_HI_RT_Ty1"/>
    <property type="match status" value="1"/>
</dbReference>
<dbReference type="Gene3D" id="3.30.420.10">
    <property type="entry name" value="Ribonuclease H-like superfamily/Ribonuclease H"/>
    <property type="match status" value="1"/>
</dbReference>
<dbReference type="InterPro" id="IPR036397">
    <property type="entry name" value="RNaseH_sf"/>
</dbReference>
<evidence type="ECO:0000259" key="2">
    <source>
        <dbReference type="Pfam" id="PF22936"/>
    </source>
</evidence>
<dbReference type="InterPro" id="IPR013103">
    <property type="entry name" value="RVT_2"/>
</dbReference>
<dbReference type="Pfam" id="PF25597">
    <property type="entry name" value="SH3_retrovirus"/>
    <property type="match status" value="1"/>
</dbReference>
<feature type="domain" description="Reverse transcriptase Ty1/copia-type" evidence="1">
    <location>
        <begin position="425"/>
        <end position="491"/>
    </location>
</feature>
<protein>
    <recommendedName>
        <fullName evidence="6">Retrovirus-related Pol polyprotein from transposon TNT 1-94</fullName>
    </recommendedName>
</protein>
<dbReference type="EMBL" id="CP144695">
    <property type="protein sequence ID" value="WVZ07142.1"/>
    <property type="molecule type" value="Genomic_DNA"/>
</dbReference>
<organism evidence="4 5">
    <name type="scientific">Vigna mungo</name>
    <name type="common">Black gram</name>
    <name type="synonym">Phaseolus mungo</name>
    <dbReference type="NCBI Taxonomy" id="3915"/>
    <lineage>
        <taxon>Eukaryota</taxon>
        <taxon>Viridiplantae</taxon>
        <taxon>Streptophyta</taxon>
        <taxon>Embryophyta</taxon>
        <taxon>Tracheophyta</taxon>
        <taxon>Spermatophyta</taxon>
        <taxon>Magnoliopsida</taxon>
        <taxon>eudicotyledons</taxon>
        <taxon>Gunneridae</taxon>
        <taxon>Pentapetalae</taxon>
        <taxon>rosids</taxon>
        <taxon>fabids</taxon>
        <taxon>Fabales</taxon>
        <taxon>Fabaceae</taxon>
        <taxon>Papilionoideae</taxon>
        <taxon>50 kb inversion clade</taxon>
        <taxon>NPAAA clade</taxon>
        <taxon>indigoferoid/millettioid clade</taxon>
        <taxon>Phaseoleae</taxon>
        <taxon>Vigna</taxon>
    </lineage>
</organism>
<dbReference type="PANTHER" id="PTHR11439:SF521">
    <property type="entry name" value="RNA-DIRECTED DNA POLYMERASE"/>
    <property type="match status" value="1"/>
</dbReference>
<reference evidence="4 5" key="1">
    <citation type="journal article" date="2023" name="Life. Sci Alliance">
        <title>Evolutionary insights into 3D genome organization and epigenetic landscape of Vigna mungo.</title>
        <authorList>
            <person name="Junaid A."/>
            <person name="Singh B."/>
            <person name="Bhatia S."/>
        </authorList>
    </citation>
    <scope>NUCLEOTIDE SEQUENCE [LARGE SCALE GENOMIC DNA]</scope>
    <source>
        <strain evidence="4">Urdbean</strain>
    </source>
</reference>
<feature type="domain" description="Retrovirus-related Pol polyprotein from transposon TNT 1-94-like beta-barrel" evidence="2">
    <location>
        <begin position="133"/>
        <end position="179"/>
    </location>
</feature>
<dbReference type="InterPro" id="IPR012337">
    <property type="entry name" value="RNaseH-like_sf"/>
</dbReference>
<name>A0AAQ3RUR9_VIGMU</name>
<dbReference type="Pfam" id="PF07727">
    <property type="entry name" value="RVT_2"/>
    <property type="match status" value="1"/>
</dbReference>
<dbReference type="InterPro" id="IPR057670">
    <property type="entry name" value="SH3_retrovirus"/>
</dbReference>
<dbReference type="SUPFAM" id="SSF53098">
    <property type="entry name" value="Ribonuclease H-like"/>
    <property type="match status" value="1"/>
</dbReference>
<evidence type="ECO:0008006" key="6">
    <source>
        <dbReference type="Google" id="ProtNLM"/>
    </source>
</evidence>
<feature type="domain" description="Retroviral polymerase SH3-like" evidence="3">
    <location>
        <begin position="285"/>
        <end position="351"/>
    </location>
</feature>